<evidence type="ECO:0000256" key="2">
    <source>
        <dbReference type="ARBA" id="ARBA00022692"/>
    </source>
</evidence>
<feature type="transmembrane region" description="Helical" evidence="5">
    <location>
        <begin position="228"/>
        <end position="245"/>
    </location>
</feature>
<feature type="transmembrane region" description="Helical" evidence="5">
    <location>
        <begin position="6"/>
        <end position="23"/>
    </location>
</feature>
<proteinExistence type="predicted"/>
<dbReference type="EMBL" id="CP002691">
    <property type="protein sequence ID" value="AEE53627.1"/>
    <property type="molecule type" value="Genomic_DNA"/>
</dbReference>
<dbReference type="GO" id="GO:0005385">
    <property type="term" value="F:zinc ion transmembrane transporter activity"/>
    <property type="evidence" value="ECO:0007669"/>
    <property type="project" value="TreeGrafter"/>
</dbReference>
<feature type="transmembrane region" description="Helical" evidence="5">
    <location>
        <begin position="97"/>
        <end position="116"/>
    </location>
</feature>
<accession>F4KY02</accession>
<dbReference type="GO" id="GO:0016020">
    <property type="term" value="C:membrane"/>
    <property type="evidence" value="ECO:0007669"/>
    <property type="project" value="UniProtKB-SubCell"/>
</dbReference>
<evidence type="ECO:0000313" key="7">
    <source>
        <dbReference type="Proteomes" id="UP000008461"/>
    </source>
</evidence>
<evidence type="ECO:0000256" key="5">
    <source>
        <dbReference type="SAM" id="Phobius"/>
    </source>
</evidence>
<evidence type="ECO:0000313" key="6">
    <source>
        <dbReference type="EMBL" id="AEE53627.1"/>
    </source>
</evidence>
<dbReference type="OrthoDB" id="654481at2"/>
<reference key="2">
    <citation type="submission" date="2011-04" db="EMBL/GenBank/DDBJ databases">
        <title>Complete sequence of chromosome of Haliscomenobacter hydrossis DSM 1100.</title>
        <authorList>
            <consortium name="US DOE Joint Genome Institute (JGI-PGF)"/>
            <person name="Lucas S."/>
            <person name="Han J."/>
            <person name="Lapidus A."/>
            <person name="Bruce D."/>
            <person name="Goodwin L."/>
            <person name="Pitluck S."/>
            <person name="Peters L."/>
            <person name="Kyrpides N."/>
            <person name="Mavromatis K."/>
            <person name="Ivanova N."/>
            <person name="Ovchinnikova G."/>
            <person name="Pagani I."/>
            <person name="Daligault H."/>
            <person name="Detter J.C."/>
            <person name="Han C."/>
            <person name="Land M."/>
            <person name="Hauser L."/>
            <person name="Markowitz V."/>
            <person name="Cheng J.-F."/>
            <person name="Hugenholtz P."/>
            <person name="Woyke T."/>
            <person name="Wu D."/>
            <person name="Verbarg S."/>
            <person name="Frueling A."/>
            <person name="Brambilla E."/>
            <person name="Klenk H.-P."/>
            <person name="Eisen J.A."/>
        </authorList>
    </citation>
    <scope>NUCLEOTIDE SEQUENCE</scope>
    <source>
        <strain>DSM 1100</strain>
    </source>
</reference>
<keyword evidence="7" id="KW-1185">Reference proteome</keyword>
<comment type="subcellular location">
    <subcellularLocation>
        <location evidence="1">Membrane</location>
        <topology evidence="1">Multi-pass membrane protein</topology>
    </subcellularLocation>
</comment>
<feature type="transmembrane region" description="Helical" evidence="5">
    <location>
        <begin position="195"/>
        <end position="216"/>
    </location>
</feature>
<dbReference type="RefSeq" id="WP_013768156.1">
    <property type="nucleotide sequence ID" value="NC_015510.1"/>
</dbReference>
<feature type="transmembrane region" description="Helical" evidence="5">
    <location>
        <begin position="136"/>
        <end position="159"/>
    </location>
</feature>
<evidence type="ECO:0000256" key="3">
    <source>
        <dbReference type="ARBA" id="ARBA00022989"/>
    </source>
</evidence>
<dbReference type="PANTHER" id="PTHR11040">
    <property type="entry name" value="ZINC/IRON TRANSPORTER"/>
    <property type="match status" value="1"/>
</dbReference>
<sequence length="246" mass="27326">MHIWEYLLLFLTPFIGGIPAFFLGSKKPKLVRYIMLFNGAFILGVVLVQLLPDLFSKGDHYTGLWMLLGFALQMLLEEWSGGVEHGHVHTHGQKTSWLALSIMLGLCLHALIEGLPLGGYRTFMETFSDTSGDNQFYHLLLSITIHNIPAAFALTSFLLMSGIKKWPTLILLLVFALMAPIAAFSAQFFLQDPQVLVILLSMVTGNLLQIGSTILFENDAHTSHRFSAAKWLALALGFGLSAIHFH</sequence>
<keyword evidence="2 5" id="KW-0812">Transmembrane</keyword>
<feature type="transmembrane region" description="Helical" evidence="5">
    <location>
        <begin position="30"/>
        <end position="52"/>
    </location>
</feature>
<keyword evidence="4 5" id="KW-0472">Membrane</keyword>
<keyword evidence="3 5" id="KW-1133">Transmembrane helix</keyword>
<dbReference type="eggNOG" id="COG0428">
    <property type="taxonomic scope" value="Bacteria"/>
</dbReference>
<protein>
    <submittedName>
        <fullName evidence="6">Zinc/iron permease</fullName>
    </submittedName>
</protein>
<gene>
    <name evidence="6" type="ordered locus">Halhy_5804</name>
</gene>
<feature type="transmembrane region" description="Helical" evidence="5">
    <location>
        <begin position="166"/>
        <end position="189"/>
    </location>
</feature>
<dbReference type="HOGENOM" id="CLU_099364_0_0_10"/>
<name>F4KY02_HALH1</name>
<dbReference type="STRING" id="760192.Halhy_5804"/>
<feature type="transmembrane region" description="Helical" evidence="5">
    <location>
        <begin position="58"/>
        <end position="76"/>
    </location>
</feature>
<dbReference type="Pfam" id="PF02535">
    <property type="entry name" value="Zip"/>
    <property type="match status" value="1"/>
</dbReference>
<dbReference type="PANTHER" id="PTHR11040:SF44">
    <property type="entry name" value="PROTEIN ZNTC-RELATED"/>
    <property type="match status" value="1"/>
</dbReference>
<evidence type="ECO:0000256" key="4">
    <source>
        <dbReference type="ARBA" id="ARBA00023136"/>
    </source>
</evidence>
<reference evidence="6 7" key="1">
    <citation type="journal article" date="2011" name="Stand. Genomic Sci.">
        <title>Complete genome sequence of Haliscomenobacter hydrossis type strain (O).</title>
        <authorList>
            <consortium name="US DOE Joint Genome Institute (JGI-PGF)"/>
            <person name="Daligault H."/>
            <person name="Lapidus A."/>
            <person name="Zeytun A."/>
            <person name="Nolan M."/>
            <person name="Lucas S."/>
            <person name="Del Rio T.G."/>
            <person name="Tice H."/>
            <person name="Cheng J.F."/>
            <person name="Tapia R."/>
            <person name="Han C."/>
            <person name="Goodwin L."/>
            <person name="Pitluck S."/>
            <person name="Liolios K."/>
            <person name="Pagani I."/>
            <person name="Ivanova N."/>
            <person name="Huntemann M."/>
            <person name="Mavromatis K."/>
            <person name="Mikhailova N."/>
            <person name="Pati A."/>
            <person name="Chen A."/>
            <person name="Palaniappan K."/>
            <person name="Land M."/>
            <person name="Hauser L."/>
            <person name="Brambilla E.M."/>
            <person name="Rohde M."/>
            <person name="Verbarg S."/>
            <person name="Goker M."/>
            <person name="Bristow J."/>
            <person name="Eisen J.A."/>
            <person name="Markowitz V."/>
            <person name="Hugenholtz P."/>
            <person name="Kyrpides N.C."/>
            <person name="Klenk H.P."/>
            <person name="Woyke T."/>
        </authorList>
    </citation>
    <scope>NUCLEOTIDE SEQUENCE [LARGE SCALE GENOMIC DNA]</scope>
    <source>
        <strain evidence="7">ATCC 27775 / DSM 1100 / LMG 10767 / O</strain>
    </source>
</reference>
<organism evidence="6 7">
    <name type="scientific">Haliscomenobacter hydrossis (strain ATCC 27775 / DSM 1100 / LMG 10767 / O)</name>
    <dbReference type="NCBI Taxonomy" id="760192"/>
    <lineage>
        <taxon>Bacteria</taxon>
        <taxon>Pseudomonadati</taxon>
        <taxon>Bacteroidota</taxon>
        <taxon>Saprospiria</taxon>
        <taxon>Saprospirales</taxon>
        <taxon>Haliscomenobacteraceae</taxon>
        <taxon>Haliscomenobacter</taxon>
    </lineage>
</organism>
<dbReference type="Proteomes" id="UP000008461">
    <property type="component" value="Chromosome"/>
</dbReference>
<evidence type="ECO:0000256" key="1">
    <source>
        <dbReference type="ARBA" id="ARBA00004141"/>
    </source>
</evidence>
<dbReference type="KEGG" id="hhy:Halhy_5804"/>
<dbReference type="InterPro" id="IPR003689">
    <property type="entry name" value="ZIP"/>
</dbReference>
<dbReference type="AlphaFoldDB" id="F4KY02"/>